<evidence type="ECO:0000313" key="5">
    <source>
        <dbReference type="Proteomes" id="UP000694240"/>
    </source>
</evidence>
<reference evidence="4 5" key="1">
    <citation type="submission" date="2020-12" db="EMBL/GenBank/DDBJ databases">
        <title>Concerted genomic and epigenomic changes stabilize Arabidopsis allopolyploids.</title>
        <authorList>
            <person name="Chen Z."/>
        </authorList>
    </citation>
    <scope>NUCLEOTIDE SEQUENCE [LARGE SCALE GENOMIC DNA]</scope>
    <source>
        <strain evidence="4">Allo738</strain>
        <tissue evidence="4">Leaf</tissue>
    </source>
</reference>
<dbReference type="InterPro" id="IPR025558">
    <property type="entry name" value="DUF4283"/>
</dbReference>
<protein>
    <submittedName>
        <fullName evidence="4">Zinc knuckle CX2CX4HX4C</fullName>
    </submittedName>
</protein>
<proteinExistence type="predicted"/>
<dbReference type="EMBL" id="JAEFBK010000006">
    <property type="protein sequence ID" value="KAG7593045.1"/>
    <property type="molecule type" value="Genomic_DNA"/>
</dbReference>
<dbReference type="Proteomes" id="UP000694240">
    <property type="component" value="Chromosome 6"/>
</dbReference>
<dbReference type="InterPro" id="IPR040256">
    <property type="entry name" value="At4g02000-like"/>
</dbReference>
<evidence type="ECO:0000256" key="1">
    <source>
        <dbReference type="SAM" id="MobiDB-lite"/>
    </source>
</evidence>
<sequence length="397" mass="45519">MADELWDELQHLDLGREDPALFIPHEAYAAVEERNRLSIIARPLNPRVQNLNAVIAALPRSWGLTSRVHGRVLDATYVQFLFQTEVDLLSVQRREPWLFNNWFVASQRWEVLPAVDFLTSIDLWVQMRGIPLVYVCEETAIEIAQEIGQIITLDYHDATSTQIAFIRVRVRISITERLRFFQRITFDSGESALISFQYERLRRICSSCFRLTHHRNFCPYRQPPVLIRNVERHPPNGRDRVVFQDNLHRSDLNSQSLMSDDSIPAPRYHPPRVATPPLNPEELAAASPYFPRSRNTSVQSLEAPLSTGSTRRHLPYSDSNITPSTGCEMSYKATKNFDVGESSKRGEVGDFGNKFEKGDSSKRKTMEVLKKNNDERNMKKKGSESNAGGILKPPKKR</sequence>
<dbReference type="Pfam" id="PF14111">
    <property type="entry name" value="DUF4283"/>
    <property type="match status" value="1"/>
</dbReference>
<evidence type="ECO:0000259" key="3">
    <source>
        <dbReference type="Pfam" id="PF14392"/>
    </source>
</evidence>
<feature type="domain" description="DUF4283" evidence="2">
    <location>
        <begin position="32"/>
        <end position="110"/>
    </location>
</feature>
<comment type="caution">
    <text evidence="4">The sequence shown here is derived from an EMBL/GenBank/DDBJ whole genome shotgun (WGS) entry which is preliminary data.</text>
</comment>
<dbReference type="InterPro" id="IPR025836">
    <property type="entry name" value="Zn_knuckle_CX2CX4HX4C"/>
</dbReference>
<accession>A0A8T2C1E5</accession>
<feature type="region of interest" description="Disordered" evidence="1">
    <location>
        <begin position="340"/>
        <end position="397"/>
    </location>
</feature>
<feature type="region of interest" description="Disordered" evidence="1">
    <location>
        <begin position="253"/>
        <end position="318"/>
    </location>
</feature>
<evidence type="ECO:0000313" key="4">
    <source>
        <dbReference type="EMBL" id="KAG7593045.1"/>
    </source>
</evidence>
<dbReference type="Pfam" id="PF14392">
    <property type="entry name" value="zf-CCHC_4"/>
    <property type="match status" value="1"/>
</dbReference>
<dbReference type="PANTHER" id="PTHR31286">
    <property type="entry name" value="GLYCINE-RICH CELL WALL STRUCTURAL PROTEIN 1.8-LIKE"/>
    <property type="match status" value="1"/>
</dbReference>
<organism evidence="4 5">
    <name type="scientific">Arabidopsis thaliana x Arabidopsis arenosa</name>
    <dbReference type="NCBI Taxonomy" id="1240361"/>
    <lineage>
        <taxon>Eukaryota</taxon>
        <taxon>Viridiplantae</taxon>
        <taxon>Streptophyta</taxon>
        <taxon>Embryophyta</taxon>
        <taxon>Tracheophyta</taxon>
        <taxon>Spermatophyta</taxon>
        <taxon>Magnoliopsida</taxon>
        <taxon>eudicotyledons</taxon>
        <taxon>Gunneridae</taxon>
        <taxon>Pentapetalae</taxon>
        <taxon>rosids</taxon>
        <taxon>malvids</taxon>
        <taxon>Brassicales</taxon>
        <taxon>Brassicaceae</taxon>
        <taxon>Camelineae</taxon>
        <taxon>Arabidopsis</taxon>
    </lineage>
</organism>
<dbReference type="PANTHER" id="PTHR31286:SF162">
    <property type="entry name" value="DUF4283 DOMAIN-CONTAINING PROTEIN-RELATED"/>
    <property type="match status" value="1"/>
</dbReference>
<name>A0A8T2C1E5_9BRAS</name>
<keyword evidence="5" id="KW-1185">Reference proteome</keyword>
<evidence type="ECO:0000259" key="2">
    <source>
        <dbReference type="Pfam" id="PF14111"/>
    </source>
</evidence>
<feature type="compositionally biased region" description="Basic and acidic residues" evidence="1">
    <location>
        <begin position="341"/>
        <end position="383"/>
    </location>
</feature>
<gene>
    <name evidence="4" type="ORF">ISN45_Aa01g018800</name>
</gene>
<feature type="domain" description="Zinc knuckle CX2CX4HX4C" evidence="3">
    <location>
        <begin position="173"/>
        <end position="220"/>
    </location>
</feature>
<dbReference type="AlphaFoldDB" id="A0A8T2C1E5"/>